<keyword evidence="3" id="KW-1185">Reference proteome</keyword>
<feature type="region of interest" description="Disordered" evidence="1">
    <location>
        <begin position="1"/>
        <end position="53"/>
    </location>
</feature>
<dbReference type="EMBL" id="CP003219">
    <property type="protein sequence ID" value="AEW94912.1"/>
    <property type="molecule type" value="Genomic_DNA"/>
</dbReference>
<dbReference type="STRING" id="1003195.SCATT_25410"/>
<reference evidence="3" key="1">
    <citation type="submission" date="2011-12" db="EMBL/GenBank/DDBJ databases">
        <title>Complete genome sequence of Streptomyces cattleya strain DSM 46488.</title>
        <authorList>
            <person name="Ou H.-Y."/>
            <person name="Li P."/>
            <person name="Zhao C."/>
            <person name="O'Hagan D."/>
            <person name="Deng Z."/>
        </authorList>
    </citation>
    <scope>NUCLEOTIDE SEQUENCE [LARGE SCALE GENOMIC DNA]</scope>
    <source>
        <strain evidence="3">ATCC 35852 / DSM 46488 / JCM 4925 / NBRC 14057 / NRRL 8057</strain>
    </source>
</reference>
<proteinExistence type="predicted"/>
<evidence type="ECO:0000256" key="1">
    <source>
        <dbReference type="SAM" id="MobiDB-lite"/>
    </source>
</evidence>
<dbReference type="HOGENOM" id="CLU_3066570_0_0_11"/>
<accession>G8WWM6</accession>
<protein>
    <submittedName>
        <fullName evidence="2">Uncharacterized protein</fullName>
    </submittedName>
</protein>
<dbReference type="KEGG" id="scy:SCATT_25410"/>
<name>G8WWM6_STREN</name>
<dbReference type="Proteomes" id="UP000007842">
    <property type="component" value="Chromosome"/>
</dbReference>
<sequence>MRTPKCPDGRQNLNTRDEPGKLAPLTPSTPWTALDGLAGQHTRRGRTTDGSTR</sequence>
<organism evidence="2 3">
    <name type="scientific">Streptantibioticus cattleyicolor (strain ATCC 35852 / DSM 46488 / JCM 4925 / NBRC 14057 / NRRL 8057)</name>
    <name type="common">Streptomyces cattleya</name>
    <dbReference type="NCBI Taxonomy" id="1003195"/>
    <lineage>
        <taxon>Bacteria</taxon>
        <taxon>Bacillati</taxon>
        <taxon>Actinomycetota</taxon>
        <taxon>Actinomycetes</taxon>
        <taxon>Kitasatosporales</taxon>
        <taxon>Streptomycetaceae</taxon>
        <taxon>Streptantibioticus</taxon>
    </lineage>
</organism>
<evidence type="ECO:0000313" key="2">
    <source>
        <dbReference type="EMBL" id="AEW94912.1"/>
    </source>
</evidence>
<evidence type="ECO:0000313" key="3">
    <source>
        <dbReference type="Proteomes" id="UP000007842"/>
    </source>
</evidence>
<dbReference type="AlphaFoldDB" id="G8WWM6"/>
<dbReference type="PATRIC" id="fig|1003195.29.peg.2548"/>
<gene>
    <name evidence="2" type="ordered locus">SCATT_25410</name>
</gene>